<dbReference type="Pfam" id="PF16192">
    <property type="entry name" value="PMT_4TMC"/>
    <property type="match status" value="1"/>
</dbReference>
<dbReference type="GO" id="GO:0016763">
    <property type="term" value="F:pentosyltransferase activity"/>
    <property type="evidence" value="ECO:0007669"/>
    <property type="project" value="TreeGrafter"/>
</dbReference>
<dbReference type="PANTHER" id="PTHR33908:SF11">
    <property type="entry name" value="MEMBRANE PROTEIN"/>
    <property type="match status" value="1"/>
</dbReference>
<keyword evidence="7 8" id="KW-0472">Membrane</keyword>
<evidence type="ECO:0000256" key="3">
    <source>
        <dbReference type="ARBA" id="ARBA00022676"/>
    </source>
</evidence>
<feature type="transmembrane region" description="Helical" evidence="8">
    <location>
        <begin position="193"/>
        <end position="212"/>
    </location>
</feature>
<feature type="transmembrane region" description="Helical" evidence="8">
    <location>
        <begin position="44"/>
        <end position="70"/>
    </location>
</feature>
<evidence type="ECO:0000259" key="9">
    <source>
        <dbReference type="Pfam" id="PF02366"/>
    </source>
</evidence>
<dbReference type="GO" id="GO:0006493">
    <property type="term" value="P:protein O-linked glycosylation"/>
    <property type="evidence" value="ECO:0007669"/>
    <property type="project" value="InterPro"/>
</dbReference>
<dbReference type="InterPro" id="IPR032421">
    <property type="entry name" value="PMT_4TMC"/>
</dbReference>
<reference evidence="11 12" key="1">
    <citation type="journal article" date="2016" name="Nat. Commun.">
        <title>Thousands of microbial genomes shed light on interconnected biogeochemical processes in an aquifer system.</title>
        <authorList>
            <person name="Anantharaman K."/>
            <person name="Brown C.T."/>
            <person name="Hug L.A."/>
            <person name="Sharon I."/>
            <person name="Castelle C.J."/>
            <person name="Probst A.J."/>
            <person name="Thomas B.C."/>
            <person name="Singh A."/>
            <person name="Wilkins M.J."/>
            <person name="Karaoz U."/>
            <person name="Brodie E.L."/>
            <person name="Williams K.H."/>
            <person name="Hubbard S.S."/>
            <person name="Banfield J.F."/>
        </authorList>
    </citation>
    <scope>NUCLEOTIDE SEQUENCE [LARGE SCALE GENOMIC DNA]</scope>
</reference>
<evidence type="ECO:0000256" key="8">
    <source>
        <dbReference type="SAM" id="Phobius"/>
    </source>
</evidence>
<organism evidence="11 12">
    <name type="scientific">Candidatus Woesebacteria bacterium RBG_13_36_22</name>
    <dbReference type="NCBI Taxonomy" id="1802478"/>
    <lineage>
        <taxon>Bacteria</taxon>
        <taxon>Candidatus Woeseibacteriota</taxon>
    </lineage>
</organism>
<comment type="caution">
    <text evidence="11">The sequence shown here is derived from an EMBL/GenBank/DDBJ whole genome shotgun (WGS) entry which is preliminary data.</text>
</comment>
<dbReference type="AlphaFoldDB" id="A0A1F7X4A1"/>
<evidence type="ECO:0000256" key="1">
    <source>
        <dbReference type="ARBA" id="ARBA00004651"/>
    </source>
</evidence>
<sequence length="803" mass="92382">MKFFKNNKNILLVLLAGIIIRLLLSPFGTLVLDFNTFIAWSNRLVYFGLSSFYDIWSDYLPGYMYILWILGKINNLNIIPQILLYKLPAIISDVLTAGVIYLILKDKVKEKIALITAGIYIFNPAIWANSTLWGQVDSLTAFFSLSSIWLASMNPIASSILLAIGTAIKPQAALAAGVILFIMLKKKWKLSKILGYIILSLLIFISTFIPFAGGSNLPVFIFQRIQATLNQYPYSSINAFNFWGFSGFWKSEGRGILSANFVGYLLTVIVFIFGFLKIKLKNLGEYKLAALLFLTSFLFFSRMHERHLLFVYAPLSISAATNPILWVPLLGLSITYLANLFYSYLWITKDFLNAFSSFEIKIFILVNLVLFIILFQEVIRDRVSKVDLKIFKLLKTGVKSKIQNFPSLKISAKKVKIYLGLILAFSLFTRLLFLNHPGKEYFDEVYHAFTARIMLHGDPKAWEWWNPHPTGYAYEWTHPPLAKEGMVLGMLIFGENSFGWRFPGAILGVGAVLMIYLISKALFKDEGIALLAAGVFSLDGLPLVMSRIGMNDSYILFFVLLSIYLYLKDKNFLSAIFFGLAISSKWSAFWAIPIFVVAHFVLKKKFRISYLWFVVIPPAIYLLSYLPMFLTGHNFEVFIGMQKQMWWYHTRLRATHPYTSLWYTWPLLIRPIWLYTGALKDKVENIYVMGNPIVFWTGLVAVFTCLYYAFKDKSKVLALTVFSYLIFFVPWAASPRIMFFYHYLPSIPFLAIATGYVLRKNPKLISAFFICAFILFIYFYPHWSGIPIPKVLDTSYYWFNSWR</sequence>
<keyword evidence="4" id="KW-0808">Transferase</keyword>
<dbReference type="Proteomes" id="UP000176939">
    <property type="component" value="Unassembled WGS sequence"/>
</dbReference>
<feature type="transmembrane region" description="Helical" evidence="8">
    <location>
        <begin position="498"/>
        <end position="518"/>
    </location>
</feature>
<feature type="domain" description="ArnT-like N-terminal" evidence="9">
    <location>
        <begin position="422"/>
        <end position="609"/>
    </location>
</feature>
<feature type="transmembrane region" description="Helical" evidence="8">
    <location>
        <begin position="686"/>
        <end position="709"/>
    </location>
</feature>
<dbReference type="PANTHER" id="PTHR33908">
    <property type="entry name" value="MANNOSYLTRANSFERASE YKCB-RELATED"/>
    <property type="match status" value="1"/>
</dbReference>
<feature type="transmembrane region" description="Helical" evidence="8">
    <location>
        <begin position="156"/>
        <end position="181"/>
    </location>
</feature>
<protein>
    <submittedName>
        <fullName evidence="11">Uncharacterized protein</fullName>
    </submittedName>
</protein>
<dbReference type="GO" id="GO:0005886">
    <property type="term" value="C:plasma membrane"/>
    <property type="evidence" value="ECO:0007669"/>
    <property type="project" value="UniProtKB-SubCell"/>
</dbReference>
<dbReference type="UniPathway" id="UPA00378"/>
<feature type="transmembrane region" description="Helical" evidence="8">
    <location>
        <begin position="716"/>
        <end position="733"/>
    </location>
</feature>
<feature type="transmembrane region" description="Helical" evidence="8">
    <location>
        <begin position="548"/>
        <end position="567"/>
    </location>
</feature>
<dbReference type="InterPro" id="IPR003342">
    <property type="entry name" value="ArnT-like_N"/>
</dbReference>
<evidence type="ECO:0000256" key="4">
    <source>
        <dbReference type="ARBA" id="ARBA00022679"/>
    </source>
</evidence>
<evidence type="ECO:0000313" key="11">
    <source>
        <dbReference type="EMBL" id="OGM09837.1"/>
    </source>
</evidence>
<dbReference type="EMBL" id="MGFQ01000019">
    <property type="protein sequence ID" value="OGM09837.1"/>
    <property type="molecule type" value="Genomic_DNA"/>
</dbReference>
<keyword evidence="5 8" id="KW-0812">Transmembrane</keyword>
<feature type="transmembrane region" description="Helical" evidence="8">
    <location>
        <begin position="765"/>
        <end position="783"/>
    </location>
</feature>
<dbReference type="Pfam" id="PF02366">
    <property type="entry name" value="PMT"/>
    <property type="match status" value="1"/>
</dbReference>
<feature type="transmembrane region" description="Helical" evidence="8">
    <location>
        <begin position="261"/>
        <end position="280"/>
    </location>
</feature>
<dbReference type="GO" id="GO:0000030">
    <property type="term" value="F:mannosyltransferase activity"/>
    <property type="evidence" value="ECO:0007669"/>
    <property type="project" value="InterPro"/>
</dbReference>
<comment type="subcellular location">
    <subcellularLocation>
        <location evidence="1">Cell membrane</location>
        <topology evidence="1">Multi-pass membrane protein</topology>
    </subcellularLocation>
</comment>
<feature type="transmembrane region" description="Helical" evidence="8">
    <location>
        <begin position="351"/>
        <end position="375"/>
    </location>
</feature>
<feature type="transmembrane region" description="Helical" evidence="8">
    <location>
        <begin position="415"/>
        <end position="433"/>
    </location>
</feature>
<feature type="domain" description="Protein O-mannosyl-transferase C-terminal four TM" evidence="10">
    <location>
        <begin position="635"/>
        <end position="802"/>
    </location>
</feature>
<feature type="transmembrane region" description="Helical" evidence="8">
    <location>
        <begin position="610"/>
        <end position="630"/>
    </location>
</feature>
<dbReference type="InterPro" id="IPR050297">
    <property type="entry name" value="LipidA_mod_glycosyltrf_83"/>
</dbReference>
<proteinExistence type="predicted"/>
<evidence type="ECO:0000313" key="12">
    <source>
        <dbReference type="Proteomes" id="UP000176939"/>
    </source>
</evidence>
<feature type="transmembrane region" description="Helical" evidence="8">
    <location>
        <begin position="573"/>
        <end position="598"/>
    </location>
</feature>
<name>A0A1F7X4A1_9BACT</name>
<evidence type="ECO:0000256" key="7">
    <source>
        <dbReference type="ARBA" id="ARBA00023136"/>
    </source>
</evidence>
<feature type="transmembrane region" description="Helical" evidence="8">
    <location>
        <begin position="113"/>
        <end position="136"/>
    </location>
</feature>
<dbReference type="GO" id="GO:0009103">
    <property type="term" value="P:lipopolysaccharide biosynthetic process"/>
    <property type="evidence" value="ECO:0007669"/>
    <property type="project" value="UniProtKB-ARBA"/>
</dbReference>
<keyword evidence="2" id="KW-1003">Cell membrane</keyword>
<keyword evidence="3" id="KW-0328">Glycosyltransferase</keyword>
<evidence type="ECO:0000256" key="5">
    <source>
        <dbReference type="ARBA" id="ARBA00022692"/>
    </source>
</evidence>
<feature type="transmembrane region" description="Helical" evidence="8">
    <location>
        <begin position="82"/>
        <end position="104"/>
    </location>
</feature>
<evidence type="ECO:0000256" key="2">
    <source>
        <dbReference type="ARBA" id="ARBA00022475"/>
    </source>
</evidence>
<gene>
    <name evidence="11" type="ORF">A2Z67_03495</name>
</gene>
<feature type="transmembrane region" description="Helical" evidence="8">
    <location>
        <begin position="324"/>
        <end position="345"/>
    </location>
</feature>
<accession>A0A1F7X4A1</accession>
<evidence type="ECO:0000259" key="10">
    <source>
        <dbReference type="Pfam" id="PF16192"/>
    </source>
</evidence>
<feature type="transmembrane region" description="Helical" evidence="8">
    <location>
        <begin position="12"/>
        <end position="32"/>
    </location>
</feature>
<feature type="transmembrane region" description="Helical" evidence="8">
    <location>
        <begin position="739"/>
        <end position="758"/>
    </location>
</feature>
<keyword evidence="6 8" id="KW-1133">Transmembrane helix</keyword>
<feature type="transmembrane region" description="Helical" evidence="8">
    <location>
        <begin position="286"/>
        <end position="303"/>
    </location>
</feature>
<evidence type="ECO:0000256" key="6">
    <source>
        <dbReference type="ARBA" id="ARBA00022989"/>
    </source>
</evidence>